<evidence type="ECO:0000313" key="1">
    <source>
        <dbReference type="EMBL" id="KMW12541.1"/>
    </source>
</evidence>
<dbReference type="RefSeq" id="WP_002571315.1">
    <property type="nucleotide sequence ID" value="NZ_KQ235886.1"/>
</dbReference>
<protein>
    <submittedName>
        <fullName evidence="1">Uncharacterized protein</fullName>
    </submittedName>
</protein>
<evidence type="ECO:0000313" key="2">
    <source>
        <dbReference type="Proteomes" id="UP000037392"/>
    </source>
</evidence>
<dbReference type="EMBL" id="ADLK01000049">
    <property type="protein sequence ID" value="KMW12541.1"/>
    <property type="molecule type" value="Genomic_DNA"/>
</dbReference>
<sequence length="281" mass="32043">MFKIFLSRTVSPGVGISLPATIEEIREAYSLLNGTDTVPLETATAYVESSIPNLRHYLYEVPVTEKRLEELNYLAYRVKWMDSQDEAVFGTVIEMMKPETLQDIINLSCNMDKFRYLPGVTTEVKLGEHLLKGNADMAMEEQAARSNYEGIGKDYIKKHGGMFHAFGYTSGSQEELEPIYRGKELPDPNYKQTCSFKVWVYKGNPYDNYTLTLPATESKMDALKSAMGISNWSKCKQLAIQCRVPTLWDWLPEYGSIEELNDLVTEYCQSMENQQAPVLEM</sequence>
<name>A0A0J9BK59_9FIRM</name>
<reference evidence="1 2" key="1">
    <citation type="submission" date="2011-04" db="EMBL/GenBank/DDBJ databases">
        <title>The Genome Sequence of Clostridium citroniae WAL-19142.</title>
        <authorList>
            <consortium name="The Broad Institute Genome Sequencing Platform"/>
            <person name="Earl A."/>
            <person name="Ward D."/>
            <person name="Feldgarden M."/>
            <person name="Gevers D."/>
            <person name="Warren Y.A."/>
            <person name="Tyrrell K.L."/>
            <person name="Citron D.M."/>
            <person name="Goldstein E.J."/>
            <person name="Daigneault M."/>
            <person name="Allen-Vercoe E."/>
            <person name="Young S.K."/>
            <person name="Zeng Q."/>
            <person name="Gargeya S."/>
            <person name="Fitzgerald M."/>
            <person name="Haas B."/>
            <person name="Abouelleil A."/>
            <person name="Alvarado L."/>
            <person name="Arachchi H.M."/>
            <person name="Berlin A."/>
            <person name="Brown A."/>
            <person name="Chapman S.B."/>
            <person name="Chen Z."/>
            <person name="Dunbar C."/>
            <person name="Freedman E."/>
            <person name="Gearin G."/>
            <person name="Gellesch M."/>
            <person name="Goldberg J."/>
            <person name="Griggs A."/>
            <person name="Gujja S."/>
            <person name="Heilman E.R."/>
            <person name="Heiman D."/>
            <person name="Howarth C."/>
            <person name="Larson L."/>
            <person name="Lui A."/>
            <person name="MacDonald P.J."/>
            <person name="Mehta T."/>
            <person name="Montmayeur A."/>
            <person name="Murphy C."/>
            <person name="Neiman D."/>
            <person name="Pearson M."/>
            <person name="Priest M."/>
            <person name="Roberts A."/>
            <person name="Saif S."/>
            <person name="Shea T."/>
            <person name="Shenoy N."/>
            <person name="Sisk P."/>
            <person name="Stolte C."/>
            <person name="Sykes S."/>
            <person name="White J."/>
            <person name="Yandava C."/>
            <person name="Wortman J."/>
            <person name="Nusbaum C."/>
            <person name="Birren B."/>
        </authorList>
    </citation>
    <scope>NUCLEOTIDE SEQUENCE [LARGE SCALE GENOMIC DNA]</scope>
    <source>
        <strain evidence="1 2">WAL-19142</strain>
    </source>
</reference>
<comment type="caution">
    <text evidence="1">The sequence shown here is derived from an EMBL/GenBank/DDBJ whole genome shotgun (WGS) entry which is preliminary data.</text>
</comment>
<organism evidence="1 2">
    <name type="scientific">[Clostridium] citroniae WAL-19142</name>
    <dbReference type="NCBI Taxonomy" id="742734"/>
    <lineage>
        <taxon>Bacteria</taxon>
        <taxon>Bacillati</taxon>
        <taxon>Bacillota</taxon>
        <taxon>Clostridia</taxon>
        <taxon>Lachnospirales</taxon>
        <taxon>Lachnospiraceae</taxon>
        <taxon>Enterocloster</taxon>
    </lineage>
</organism>
<proteinExistence type="predicted"/>
<gene>
    <name evidence="1" type="ORF">HMPREF9470_05266</name>
</gene>
<dbReference type="GeneID" id="93165876"/>
<dbReference type="AlphaFoldDB" id="A0A0J9BK59"/>
<accession>A0A0J9BK59</accession>
<dbReference type="Proteomes" id="UP000037392">
    <property type="component" value="Unassembled WGS sequence"/>
</dbReference>
<dbReference type="OrthoDB" id="9870527at2"/>
<dbReference type="PATRIC" id="fig|742734.4.peg.5631"/>